<name>T1GA46_MEGSC</name>
<dbReference type="STRING" id="36166.T1GA46"/>
<organism evidence="1 2">
    <name type="scientific">Megaselia scalaris</name>
    <name type="common">Humpbacked fly</name>
    <name type="synonym">Phora scalaris</name>
    <dbReference type="NCBI Taxonomy" id="36166"/>
    <lineage>
        <taxon>Eukaryota</taxon>
        <taxon>Metazoa</taxon>
        <taxon>Ecdysozoa</taxon>
        <taxon>Arthropoda</taxon>
        <taxon>Hexapoda</taxon>
        <taxon>Insecta</taxon>
        <taxon>Pterygota</taxon>
        <taxon>Neoptera</taxon>
        <taxon>Endopterygota</taxon>
        <taxon>Diptera</taxon>
        <taxon>Brachycera</taxon>
        <taxon>Muscomorpha</taxon>
        <taxon>Platypezoidea</taxon>
        <taxon>Phoridae</taxon>
        <taxon>Megaseliini</taxon>
        <taxon>Megaselia</taxon>
    </lineage>
</organism>
<dbReference type="EMBL" id="CAQQ02199900">
    <property type="status" value="NOT_ANNOTATED_CDS"/>
    <property type="molecule type" value="Genomic_DNA"/>
</dbReference>
<dbReference type="Proteomes" id="UP000015102">
    <property type="component" value="Unassembled WGS sequence"/>
</dbReference>
<evidence type="ECO:0000313" key="1">
    <source>
        <dbReference type="EnsemblMetazoa" id="MESCA000091-PA"/>
    </source>
</evidence>
<dbReference type="EMBL" id="CAQQ02199899">
    <property type="status" value="NOT_ANNOTATED_CDS"/>
    <property type="molecule type" value="Genomic_DNA"/>
</dbReference>
<dbReference type="EnsemblMetazoa" id="MESCA000091-RA">
    <property type="protein sequence ID" value="MESCA000091-PA"/>
    <property type="gene ID" value="MESCA000091"/>
</dbReference>
<accession>T1GA46</accession>
<reference evidence="2" key="1">
    <citation type="submission" date="2013-02" db="EMBL/GenBank/DDBJ databases">
        <authorList>
            <person name="Hughes D."/>
        </authorList>
    </citation>
    <scope>NUCLEOTIDE SEQUENCE</scope>
    <source>
        <strain>Durham</strain>
        <strain evidence="2">NC isolate 2 -- Noor lab</strain>
    </source>
</reference>
<dbReference type="AlphaFoldDB" id="T1GA46"/>
<sequence>MFGLFPKAPYTFLPKDDSSSYLDTYVIVRSNFGAQIYEILHDLDVLMAHGDVKRNGFRSSKVITTTTTSTSSSISEDAHTKRMKFKVNQMSRDVPVGQPDTHQTVNLEEAANATKDCLLHLLDKYNERKTRNPLGRHQSFSVDWNTSNNLQYRSMSSINAFFQRQNVGAGGRNIRSLQAQLMGGKPQEDQPGSN</sequence>
<dbReference type="HOGENOM" id="CLU_1403928_0_0_1"/>
<keyword evidence="2" id="KW-1185">Reference proteome</keyword>
<proteinExistence type="predicted"/>
<reference evidence="1" key="2">
    <citation type="submission" date="2015-06" db="UniProtKB">
        <authorList>
            <consortium name="EnsemblMetazoa"/>
        </authorList>
    </citation>
    <scope>IDENTIFICATION</scope>
</reference>
<protein>
    <submittedName>
        <fullName evidence="1">Uncharacterized protein</fullName>
    </submittedName>
</protein>
<evidence type="ECO:0000313" key="2">
    <source>
        <dbReference type="Proteomes" id="UP000015102"/>
    </source>
</evidence>